<dbReference type="EMBL" id="FJOG01000006">
    <property type="protein sequence ID" value="CZR55373.1"/>
    <property type="molecule type" value="Genomic_DNA"/>
</dbReference>
<evidence type="ECO:0000256" key="1">
    <source>
        <dbReference type="SAM" id="MobiDB-lite"/>
    </source>
</evidence>
<proteinExistence type="predicted"/>
<sequence length="310" mass="34994">MLLVDITGPFFYVQVNKAVNAIIRDLSVLNVTYDHYGFESLTTDQYSTQRTWSTVPELTFDISFNATSPVLLNAELGTFQFGAEPTFEWAMPAAKTSGSFEVGGKTLFIDPTRSLTWYGRQWGGYIRNWTWFELHLGENADAMRVSFWVFSDETYPGSKFAMMRLADGTQNVLPVTSFLAKTNRTYTAPDTGVTYPLDWEINLADGSCITASSIRPNQVIIGPTVSQHAYEGEFLLCKGPEGNMLGNLRGRRLRRMRVDMDVDVDKYVEEEVLFEMEESQDKLDIEEGPQDGEDEAEEFQDAVEEYESGG</sequence>
<dbReference type="STRING" id="576137.A0A1L7WRH2"/>
<dbReference type="SUPFAM" id="SSF159245">
    <property type="entry name" value="AttH-like"/>
    <property type="match status" value="1"/>
</dbReference>
<dbReference type="OrthoDB" id="5295747at2759"/>
<name>A0A1L7WRH2_9HELO</name>
<reference evidence="2 3" key="1">
    <citation type="submission" date="2016-03" db="EMBL/GenBank/DDBJ databases">
        <authorList>
            <person name="Ploux O."/>
        </authorList>
    </citation>
    <scope>NUCLEOTIDE SEQUENCE [LARGE SCALE GENOMIC DNA]</scope>
    <source>
        <strain evidence="2 3">UAMH 11012</strain>
    </source>
</reference>
<dbReference type="PANTHER" id="PTHR40617">
    <property type="entry name" value="TERPENE CYCLASE ASQC"/>
    <property type="match status" value="1"/>
</dbReference>
<dbReference type="InterPro" id="IPR053112">
    <property type="entry name" value="Fungal_Dehydratase/Hydratase"/>
</dbReference>
<keyword evidence="3" id="KW-1185">Reference proteome</keyword>
<evidence type="ECO:0000313" key="3">
    <source>
        <dbReference type="Proteomes" id="UP000184330"/>
    </source>
</evidence>
<accession>A0A1L7WRH2</accession>
<dbReference type="PANTHER" id="PTHR40617:SF1">
    <property type="entry name" value="ATTH DOMAIN-CONTAINING PROTEIN-RELATED"/>
    <property type="match status" value="1"/>
</dbReference>
<feature type="compositionally biased region" description="Acidic residues" evidence="1">
    <location>
        <begin position="286"/>
        <end position="310"/>
    </location>
</feature>
<protein>
    <recommendedName>
        <fullName evidence="4">AttH domain-containing protein</fullName>
    </recommendedName>
</protein>
<feature type="region of interest" description="Disordered" evidence="1">
    <location>
        <begin position="278"/>
        <end position="310"/>
    </location>
</feature>
<gene>
    <name evidence="2" type="ORF">PAC_05260</name>
</gene>
<dbReference type="Pfam" id="PF17186">
    <property type="entry name" value="Lipocalin_9"/>
    <property type="match status" value="1"/>
</dbReference>
<organism evidence="2 3">
    <name type="scientific">Phialocephala subalpina</name>
    <dbReference type="NCBI Taxonomy" id="576137"/>
    <lineage>
        <taxon>Eukaryota</taxon>
        <taxon>Fungi</taxon>
        <taxon>Dikarya</taxon>
        <taxon>Ascomycota</taxon>
        <taxon>Pezizomycotina</taxon>
        <taxon>Leotiomycetes</taxon>
        <taxon>Helotiales</taxon>
        <taxon>Mollisiaceae</taxon>
        <taxon>Phialocephala</taxon>
        <taxon>Phialocephala fortinii species complex</taxon>
    </lineage>
</organism>
<dbReference type="Gene3D" id="2.40.370.10">
    <property type="entry name" value="AttH-like domain"/>
    <property type="match status" value="2"/>
</dbReference>
<dbReference type="Proteomes" id="UP000184330">
    <property type="component" value="Unassembled WGS sequence"/>
</dbReference>
<evidence type="ECO:0000313" key="2">
    <source>
        <dbReference type="EMBL" id="CZR55373.1"/>
    </source>
</evidence>
<dbReference type="InterPro" id="IPR023374">
    <property type="entry name" value="AttH-like_dom_sf"/>
</dbReference>
<evidence type="ECO:0008006" key="4">
    <source>
        <dbReference type="Google" id="ProtNLM"/>
    </source>
</evidence>
<dbReference type="AlphaFoldDB" id="A0A1L7WRH2"/>